<evidence type="ECO:0000313" key="8">
    <source>
        <dbReference type="EnsemblPlants" id="Ma04_p22990.1"/>
    </source>
</evidence>
<organism evidence="8 9">
    <name type="scientific">Musa acuminata subsp. malaccensis</name>
    <name type="common">Wild banana</name>
    <name type="synonym">Musa malaccensis</name>
    <dbReference type="NCBI Taxonomy" id="214687"/>
    <lineage>
        <taxon>Eukaryota</taxon>
        <taxon>Viridiplantae</taxon>
        <taxon>Streptophyta</taxon>
        <taxon>Embryophyta</taxon>
        <taxon>Tracheophyta</taxon>
        <taxon>Spermatophyta</taxon>
        <taxon>Magnoliopsida</taxon>
        <taxon>Liliopsida</taxon>
        <taxon>Zingiberales</taxon>
        <taxon>Musaceae</taxon>
        <taxon>Musa</taxon>
    </lineage>
</organism>
<comment type="subcellular location">
    <subcellularLocation>
        <location evidence="1">Membrane</location>
        <topology evidence="1">Single-pass type II membrane protein</topology>
    </subcellularLocation>
</comment>
<keyword evidence="6" id="KW-0812">Transmembrane</keyword>
<reference evidence="7" key="1">
    <citation type="submission" date="2021-03" db="EMBL/GenBank/DDBJ databases">
        <authorList>
            <consortium name="Genoscope - CEA"/>
            <person name="William W."/>
        </authorList>
    </citation>
    <scope>NUCLEOTIDE SEQUENCE</scope>
    <source>
        <strain evidence="7">Doubled-haploid Pahang</strain>
    </source>
</reference>
<evidence type="ECO:0000256" key="6">
    <source>
        <dbReference type="SAM" id="Phobius"/>
    </source>
</evidence>
<dbReference type="EnsemblPlants" id="Ma04_t22990.1">
    <property type="protein sequence ID" value="Ma04_p22990.1"/>
    <property type="gene ID" value="Ma04_g22990"/>
</dbReference>
<feature type="transmembrane region" description="Helical" evidence="6">
    <location>
        <begin position="12"/>
        <end position="34"/>
    </location>
</feature>
<name>A0A804ISV1_MUSAM</name>
<dbReference type="EMBL" id="HG996469">
    <property type="protein sequence ID" value="CAG1843109.1"/>
    <property type="molecule type" value="Genomic_DNA"/>
</dbReference>
<evidence type="ECO:0000256" key="3">
    <source>
        <dbReference type="ARBA" id="ARBA00022679"/>
    </source>
</evidence>
<dbReference type="Proteomes" id="UP000012960">
    <property type="component" value="Unplaced"/>
</dbReference>
<reference evidence="8" key="2">
    <citation type="submission" date="2021-05" db="UniProtKB">
        <authorList>
            <consortium name="EnsemblPlants"/>
        </authorList>
    </citation>
    <scope>IDENTIFICATION</scope>
    <source>
        <strain evidence="8">subsp. malaccensis</strain>
    </source>
</reference>
<protein>
    <submittedName>
        <fullName evidence="7">(wild Malaysian banana) hypothetical protein</fullName>
    </submittedName>
</protein>
<accession>A0A804ISV1</accession>
<dbReference type="InParanoid" id="A0A804ISV1"/>
<keyword evidence="9" id="KW-1185">Reference proteome</keyword>
<dbReference type="Pfam" id="PF02485">
    <property type="entry name" value="Branch"/>
    <property type="match status" value="3"/>
</dbReference>
<evidence type="ECO:0000313" key="7">
    <source>
        <dbReference type="EMBL" id="CAG1843109.1"/>
    </source>
</evidence>
<evidence type="ECO:0000256" key="5">
    <source>
        <dbReference type="ARBA" id="ARBA00023180"/>
    </source>
</evidence>
<evidence type="ECO:0000313" key="9">
    <source>
        <dbReference type="Proteomes" id="UP000012960"/>
    </source>
</evidence>
<dbReference type="Gramene" id="Ma04_t22990.1">
    <property type="protein sequence ID" value="Ma04_p22990.1"/>
    <property type="gene ID" value="Ma04_g22990"/>
</dbReference>
<dbReference type="AlphaFoldDB" id="A0A804ISV1"/>
<keyword evidence="5" id="KW-0325">Glycoprotein</keyword>
<dbReference type="PANTHER" id="PTHR31042:SF122">
    <property type="entry name" value="CORE-2_I-BRANCHING ENZYME"/>
    <property type="match status" value="1"/>
</dbReference>
<keyword evidence="3" id="KW-0808">Transferase</keyword>
<keyword evidence="2" id="KW-0328">Glycosyltransferase</keyword>
<gene>
    <name evidence="7" type="ORF">GSMUA_129040.1</name>
</gene>
<evidence type="ECO:0000256" key="4">
    <source>
        <dbReference type="ARBA" id="ARBA00023136"/>
    </source>
</evidence>
<dbReference type="PANTHER" id="PTHR31042">
    <property type="entry name" value="CORE-2/I-BRANCHING BETA-1,6-N-ACETYLGLUCOSAMINYLTRANSFERASE FAMILY PROTEIN-RELATED"/>
    <property type="match status" value="1"/>
</dbReference>
<dbReference type="GO" id="GO:0016020">
    <property type="term" value="C:membrane"/>
    <property type="evidence" value="ECO:0007669"/>
    <property type="project" value="UniProtKB-SubCell"/>
</dbReference>
<keyword evidence="4 6" id="KW-0472">Membrane</keyword>
<proteinExistence type="predicted"/>
<keyword evidence="6" id="KW-1133">Transmembrane helix</keyword>
<sequence>MVDAKRRVMVNALLGISNQCFVLLLETCIPLFAFNFTYRYLIFHELIGGVIVPDEHYIPTVLTVRAPHLIANRSLTRKMWKKDHKGHPATFGKVDMNGMFPERINRDRNCSYNDRPSAIFFLFARKFATGALEPLRELASAYSVSVRSSTDAEEVRRIPSTVSDSKSFSTIDAARQLLANALLDLSNEHFILLSLACIPLFNFSFTDNYLMSSEYIFVDAFDMRPRRRRS</sequence>
<dbReference type="GO" id="GO:0016757">
    <property type="term" value="F:glycosyltransferase activity"/>
    <property type="evidence" value="ECO:0007669"/>
    <property type="project" value="UniProtKB-KW"/>
</dbReference>
<evidence type="ECO:0000256" key="2">
    <source>
        <dbReference type="ARBA" id="ARBA00022676"/>
    </source>
</evidence>
<dbReference type="InterPro" id="IPR044174">
    <property type="entry name" value="BC10-like"/>
</dbReference>
<evidence type="ECO:0000256" key="1">
    <source>
        <dbReference type="ARBA" id="ARBA00004606"/>
    </source>
</evidence>
<dbReference type="InterPro" id="IPR003406">
    <property type="entry name" value="Glyco_trans_14"/>
</dbReference>